<accession>A0A9P9DUM2</accession>
<name>A0A9P9DUM2_9PLEO</name>
<dbReference type="Proteomes" id="UP000700596">
    <property type="component" value="Unassembled WGS sequence"/>
</dbReference>
<protein>
    <recommendedName>
        <fullName evidence="1">BTB domain-containing protein</fullName>
    </recommendedName>
</protein>
<dbReference type="AlphaFoldDB" id="A0A9P9DUM2"/>
<proteinExistence type="predicted"/>
<evidence type="ECO:0000313" key="3">
    <source>
        <dbReference type="Proteomes" id="UP000700596"/>
    </source>
</evidence>
<dbReference type="OrthoDB" id="5275938at2759"/>
<dbReference type="EMBL" id="JAGMWT010000007">
    <property type="protein sequence ID" value="KAH7125571.1"/>
    <property type="molecule type" value="Genomic_DNA"/>
</dbReference>
<dbReference type="InterPro" id="IPR011333">
    <property type="entry name" value="SKP1/BTB/POZ_sf"/>
</dbReference>
<gene>
    <name evidence="2" type="ORF">B0J11DRAFT_309076</name>
</gene>
<keyword evidence="3" id="KW-1185">Reference proteome</keyword>
<feature type="domain" description="BTB" evidence="1">
    <location>
        <begin position="10"/>
        <end position="51"/>
    </location>
</feature>
<evidence type="ECO:0000259" key="1">
    <source>
        <dbReference type="PROSITE" id="PS50097"/>
    </source>
</evidence>
<reference evidence="2" key="1">
    <citation type="journal article" date="2021" name="Nat. Commun.">
        <title>Genetic determinants of endophytism in the Arabidopsis root mycobiome.</title>
        <authorList>
            <person name="Mesny F."/>
            <person name="Miyauchi S."/>
            <person name="Thiergart T."/>
            <person name="Pickel B."/>
            <person name="Atanasova L."/>
            <person name="Karlsson M."/>
            <person name="Huettel B."/>
            <person name="Barry K.W."/>
            <person name="Haridas S."/>
            <person name="Chen C."/>
            <person name="Bauer D."/>
            <person name="Andreopoulos W."/>
            <person name="Pangilinan J."/>
            <person name="LaButti K."/>
            <person name="Riley R."/>
            <person name="Lipzen A."/>
            <person name="Clum A."/>
            <person name="Drula E."/>
            <person name="Henrissat B."/>
            <person name="Kohler A."/>
            <person name="Grigoriev I.V."/>
            <person name="Martin F.M."/>
            <person name="Hacquard S."/>
        </authorList>
    </citation>
    <scope>NUCLEOTIDE SEQUENCE</scope>
    <source>
        <strain evidence="2">MPI-CAGE-CH-0243</strain>
    </source>
</reference>
<sequence length="325" mass="36946">MSLTVIDKRGDVVLVLGIEEDEESRLLVSSRVLSLASPVFEAMFNSGFAESWGLSSNSPKEVPLPGDDPECMLWFCLIAHMQFTDLPDRPDPDDFANFAVLCNKYTCVPAVQPWCKIWAMGFLETSYVDDLETLLFATYVLDLAEEFYKLTVELVRYRTLYIDTDRACHRHNLVPLEVFSQLYDCKQFYHHEMSKIAYECYPFAKIAKSTKHHCSLSLASCFSAFERIGAWQLHKMSIQQYLDRAGNFQVNNIDYEIAGEGACEFKCEKKLGFVRRELLSRLGALIDSIDGVCLDCVNRPKGHGGNIVCRVKHGELLWQSEKSSA</sequence>
<organism evidence="2 3">
    <name type="scientific">Dendryphion nanum</name>
    <dbReference type="NCBI Taxonomy" id="256645"/>
    <lineage>
        <taxon>Eukaryota</taxon>
        <taxon>Fungi</taxon>
        <taxon>Dikarya</taxon>
        <taxon>Ascomycota</taxon>
        <taxon>Pezizomycotina</taxon>
        <taxon>Dothideomycetes</taxon>
        <taxon>Pleosporomycetidae</taxon>
        <taxon>Pleosporales</taxon>
        <taxon>Torulaceae</taxon>
        <taxon>Dendryphion</taxon>
    </lineage>
</organism>
<evidence type="ECO:0000313" key="2">
    <source>
        <dbReference type="EMBL" id="KAH7125571.1"/>
    </source>
</evidence>
<comment type="caution">
    <text evidence="2">The sequence shown here is derived from an EMBL/GenBank/DDBJ whole genome shotgun (WGS) entry which is preliminary data.</text>
</comment>
<dbReference type="InterPro" id="IPR000210">
    <property type="entry name" value="BTB/POZ_dom"/>
</dbReference>
<dbReference type="Gene3D" id="3.30.710.10">
    <property type="entry name" value="Potassium Channel Kv1.1, Chain A"/>
    <property type="match status" value="1"/>
</dbReference>
<dbReference type="PROSITE" id="PS50097">
    <property type="entry name" value="BTB"/>
    <property type="match status" value="1"/>
</dbReference>